<dbReference type="Proteomes" id="UP000297026">
    <property type="component" value="Unassembled WGS sequence"/>
</dbReference>
<evidence type="ECO:0000256" key="4">
    <source>
        <dbReference type="ARBA" id="ARBA00022989"/>
    </source>
</evidence>
<feature type="transmembrane region" description="Helical" evidence="6">
    <location>
        <begin position="139"/>
        <end position="161"/>
    </location>
</feature>
<keyword evidence="5 6" id="KW-0472">Membrane</keyword>
<dbReference type="AlphaFoldDB" id="A0A4E0RJJ8"/>
<dbReference type="EMBL" id="ML158580">
    <property type="protein sequence ID" value="THK32922.1"/>
    <property type="molecule type" value="Genomic_DNA"/>
</dbReference>
<evidence type="ECO:0000256" key="2">
    <source>
        <dbReference type="ARBA" id="ARBA00022475"/>
    </source>
</evidence>
<evidence type="ECO:0000313" key="8">
    <source>
        <dbReference type="Proteomes" id="UP000297026"/>
    </source>
</evidence>
<evidence type="ECO:0000313" key="7">
    <source>
        <dbReference type="EMBL" id="THK32922.1"/>
    </source>
</evidence>
<reference evidence="7" key="1">
    <citation type="submission" date="2019-02" db="EMBL/GenBank/DDBJ databases">
        <title>Genome of the parasitoid wasp Diachasma alloeum, an emerging model for ecological speciation and transitions to asexual reproduction.</title>
        <authorList>
            <person name="Robertson H.M."/>
            <person name="Walden K.K."/>
            <person name="Tvedte E.S."/>
            <person name="Hood G.R."/>
            <person name="Feder J.L."/>
            <person name="Forbes A.A."/>
            <person name="Logsdon J.M."/>
            <person name="Mcelroy K.E."/>
        </authorList>
    </citation>
    <scope>NUCLEOTIDE SEQUENCE [LARGE SCALE GENOMIC DNA]</scope>
    <source>
        <strain evidence="7">Michigan</strain>
    </source>
</reference>
<accession>A0A4E0RJJ8</accession>
<dbReference type="GO" id="GO:0005886">
    <property type="term" value="C:plasma membrane"/>
    <property type="evidence" value="ECO:0007669"/>
    <property type="project" value="UniProtKB-SubCell"/>
</dbReference>
<keyword evidence="6" id="KW-0807">Transducer</keyword>
<evidence type="ECO:0000256" key="3">
    <source>
        <dbReference type="ARBA" id="ARBA00022692"/>
    </source>
</evidence>
<evidence type="ECO:0000256" key="5">
    <source>
        <dbReference type="ARBA" id="ARBA00023136"/>
    </source>
</evidence>
<feature type="transmembrane region" description="Helical" evidence="6">
    <location>
        <begin position="173"/>
        <end position="193"/>
    </location>
</feature>
<keyword evidence="3 6" id="KW-0812">Transmembrane</keyword>
<dbReference type="GO" id="GO:0050909">
    <property type="term" value="P:sensory perception of taste"/>
    <property type="evidence" value="ECO:0007669"/>
    <property type="project" value="InterPro"/>
</dbReference>
<comment type="similarity">
    <text evidence="6">Belongs to the insect chemoreceptor superfamily. Gustatory receptor (GR) family.</text>
</comment>
<keyword evidence="4 6" id="KW-1133">Transmembrane helix</keyword>
<comment type="subcellular location">
    <subcellularLocation>
        <location evidence="1 6">Cell membrane</location>
        <topology evidence="1 6">Multi-pass membrane protein</topology>
    </subcellularLocation>
</comment>
<dbReference type="OrthoDB" id="6366728at2759"/>
<sequence>MSAFNRVLSKIKPTFDLIILRIFKEVLFLFGLAPFSVKISESPVERSKFVFKFSQSRNRCAYNIIVGVLFTSYIVWKKNNSNWINTALFAAIHGATATINFIYCYYSQQLIAIGNRLAEYDRAVPMALSRFYHCEDATLQMIIVTTAATIVWLIDSVLVVIKSDYPMDTALLMTVGLSYNCFWIQYIMIIILLKNRLSALNAALMKIGNADAKRKTISVLSFDASCESRTERNIVVIRKARNILYAIAYSVEEFYSLPVVVAVIECCCIVVYSGYYTIGPFILSEPPATPFLFYNYACWGIEYLWILACFSINVNKLIEEVRIFTRETIIVVYDIMETYDDKKSIKSSLIDFSYESLNRQMNFTACKMFPLDCSLLLSILSMMGTYMVIALQYKP</sequence>
<evidence type="ECO:0000256" key="6">
    <source>
        <dbReference type="RuleBase" id="RU363108"/>
    </source>
</evidence>
<keyword evidence="6 7" id="KW-0675">Receptor</keyword>
<dbReference type="InterPro" id="IPR013604">
    <property type="entry name" value="7TM_chemorcpt"/>
</dbReference>
<feature type="transmembrane region" description="Helical" evidence="6">
    <location>
        <begin position="82"/>
        <end position="106"/>
    </location>
</feature>
<dbReference type="Pfam" id="PF08395">
    <property type="entry name" value="7tm_7"/>
    <property type="match status" value="1"/>
</dbReference>
<protein>
    <recommendedName>
        <fullName evidence="6">Gustatory receptor</fullName>
    </recommendedName>
</protein>
<comment type="function">
    <text evidence="6">Gustatory receptor which mediates acceptance or avoidance behavior, depending on its substrates.</text>
</comment>
<feature type="transmembrane region" description="Helical" evidence="6">
    <location>
        <begin position="60"/>
        <end position="76"/>
    </location>
</feature>
<feature type="transmembrane region" description="Helical" evidence="6">
    <location>
        <begin position="293"/>
        <end position="314"/>
    </location>
</feature>
<keyword evidence="2 6" id="KW-1003">Cell membrane</keyword>
<feature type="transmembrane region" description="Helical" evidence="6">
    <location>
        <begin position="254"/>
        <end position="273"/>
    </location>
</feature>
<organism evidence="7 8">
    <name type="scientific">Diachasma alloeum</name>
    <dbReference type="NCBI Taxonomy" id="454923"/>
    <lineage>
        <taxon>Eukaryota</taxon>
        <taxon>Metazoa</taxon>
        <taxon>Ecdysozoa</taxon>
        <taxon>Arthropoda</taxon>
        <taxon>Hexapoda</taxon>
        <taxon>Insecta</taxon>
        <taxon>Pterygota</taxon>
        <taxon>Neoptera</taxon>
        <taxon>Endopterygota</taxon>
        <taxon>Hymenoptera</taxon>
        <taxon>Apocrita</taxon>
        <taxon>Ichneumonoidea</taxon>
        <taxon>Braconidae</taxon>
        <taxon>Opiinae</taxon>
        <taxon>Diachasma</taxon>
    </lineage>
</organism>
<evidence type="ECO:0000256" key="1">
    <source>
        <dbReference type="ARBA" id="ARBA00004651"/>
    </source>
</evidence>
<name>A0A4E0RJJ8_9HYME</name>
<gene>
    <name evidence="7" type="primary">Gr38</name>
    <name evidence="7" type="ORF">DALL_DALL000094</name>
</gene>
<proteinExistence type="inferred from homology"/>
<dbReference type="GO" id="GO:0007165">
    <property type="term" value="P:signal transduction"/>
    <property type="evidence" value="ECO:0007669"/>
    <property type="project" value="UniProtKB-KW"/>
</dbReference>
<keyword evidence="8" id="KW-1185">Reference proteome</keyword>
<feature type="transmembrane region" description="Helical" evidence="6">
    <location>
        <begin position="369"/>
        <end position="393"/>
    </location>
</feature>